<keyword evidence="3" id="KW-1185">Reference proteome</keyword>
<dbReference type="RefSeq" id="WP_109733702.1">
    <property type="nucleotide sequence ID" value="NZ_BAAACK010000021.1"/>
</dbReference>
<protein>
    <submittedName>
        <fullName evidence="2">RNA polymerase sigma factor (Sigma-70 family)</fullName>
    </submittedName>
</protein>
<dbReference type="InterPro" id="IPR036388">
    <property type="entry name" value="WH-like_DNA-bd_sf"/>
</dbReference>
<name>A0A2Y9CAS3_9FIRM</name>
<dbReference type="GO" id="GO:0006352">
    <property type="term" value="P:DNA-templated transcription initiation"/>
    <property type="evidence" value="ECO:0007669"/>
    <property type="project" value="InterPro"/>
</dbReference>
<feature type="domain" description="RNA polymerase sigma factor 70 region 4 type 2" evidence="1">
    <location>
        <begin position="83"/>
        <end position="135"/>
    </location>
</feature>
<dbReference type="GO" id="GO:0003677">
    <property type="term" value="F:DNA binding"/>
    <property type="evidence" value="ECO:0007669"/>
    <property type="project" value="InterPro"/>
</dbReference>
<accession>A0A2Y9CAS3</accession>
<sequence length="146" mass="17471">MTYSKEQKEHIEFVFDVFCRVVLRHELIDAVREKQRRAQHKISLDYLRDEKYFDVSTTDEYFVMQDKPIAFTVCNKTVIVDNEQLGEALKRLTAAQRELILLHFFLCCTDEQIGKLYGRNRSTIQYRRSVAIKQLRKEMESLKDEE</sequence>
<comment type="caution">
    <text evidence="2">The sequence shown here is derived from an EMBL/GenBank/DDBJ whole genome shotgun (WGS) entry which is preliminary data.</text>
</comment>
<dbReference type="GO" id="GO:0016987">
    <property type="term" value="F:sigma factor activity"/>
    <property type="evidence" value="ECO:0007669"/>
    <property type="project" value="InterPro"/>
</dbReference>
<gene>
    <name evidence="2" type="ORF">A8806_12067</name>
</gene>
<evidence type="ECO:0000259" key="1">
    <source>
        <dbReference type="Pfam" id="PF08281"/>
    </source>
</evidence>
<evidence type="ECO:0000313" key="3">
    <source>
        <dbReference type="Proteomes" id="UP000245845"/>
    </source>
</evidence>
<dbReference type="EMBL" id="QGDL01000020">
    <property type="protein sequence ID" value="PWJ21498.1"/>
    <property type="molecule type" value="Genomic_DNA"/>
</dbReference>
<dbReference type="InterPro" id="IPR013249">
    <property type="entry name" value="RNA_pol_sigma70_r4_t2"/>
</dbReference>
<proteinExistence type="predicted"/>
<reference evidence="2 3" key="1">
    <citation type="submission" date="2018-05" db="EMBL/GenBank/DDBJ databases">
        <title>The Hungate 1000. A catalogue of reference genomes from the rumen microbiome.</title>
        <authorList>
            <person name="Kelly W."/>
        </authorList>
    </citation>
    <scope>NUCLEOTIDE SEQUENCE [LARGE SCALE GENOMIC DNA]</scope>
    <source>
        <strain evidence="2 3">NLAE-zl-C242</strain>
    </source>
</reference>
<dbReference type="Proteomes" id="UP000245845">
    <property type="component" value="Unassembled WGS sequence"/>
</dbReference>
<organism evidence="2 3">
    <name type="scientific">Faecalicatena orotica</name>
    <dbReference type="NCBI Taxonomy" id="1544"/>
    <lineage>
        <taxon>Bacteria</taxon>
        <taxon>Bacillati</taxon>
        <taxon>Bacillota</taxon>
        <taxon>Clostridia</taxon>
        <taxon>Lachnospirales</taxon>
        <taxon>Lachnospiraceae</taxon>
        <taxon>Faecalicatena</taxon>
    </lineage>
</organism>
<evidence type="ECO:0000313" key="2">
    <source>
        <dbReference type="EMBL" id="PWJ21498.1"/>
    </source>
</evidence>
<dbReference type="InterPro" id="IPR013324">
    <property type="entry name" value="RNA_pol_sigma_r3/r4-like"/>
</dbReference>
<dbReference type="Pfam" id="PF08281">
    <property type="entry name" value="Sigma70_r4_2"/>
    <property type="match status" value="1"/>
</dbReference>
<dbReference type="AlphaFoldDB" id="A0A2Y9CAS3"/>
<dbReference type="Gene3D" id="1.10.10.10">
    <property type="entry name" value="Winged helix-like DNA-binding domain superfamily/Winged helix DNA-binding domain"/>
    <property type="match status" value="1"/>
</dbReference>
<dbReference type="OrthoDB" id="9787667at2"/>
<dbReference type="SUPFAM" id="SSF88659">
    <property type="entry name" value="Sigma3 and sigma4 domains of RNA polymerase sigma factors"/>
    <property type="match status" value="1"/>
</dbReference>